<comment type="similarity">
    <text evidence="3">Belongs to the NOP16 family.</text>
</comment>
<evidence type="ECO:0000256" key="6">
    <source>
        <dbReference type="SAM" id="MobiDB-lite"/>
    </source>
</evidence>
<accession>A0A875S7S0</accession>
<keyword evidence="8" id="KW-1185">Reference proteome</keyword>
<dbReference type="GeneID" id="62197747"/>
<dbReference type="GO" id="GO:0042273">
    <property type="term" value="P:ribosomal large subunit biogenesis"/>
    <property type="evidence" value="ECO:0007669"/>
    <property type="project" value="TreeGrafter"/>
</dbReference>
<evidence type="ECO:0000256" key="4">
    <source>
        <dbReference type="ARBA" id="ARBA00015522"/>
    </source>
</evidence>
<name>A0A875S7S0_EENNA</name>
<reference evidence="7" key="1">
    <citation type="submission" date="2020-10" db="EMBL/GenBank/DDBJ databases">
        <authorList>
            <person name="Roach M.J.R."/>
        </authorList>
    </citation>
    <scope>NUCLEOTIDE SEQUENCE</scope>
    <source>
        <strain evidence="7">CBS 1945</strain>
    </source>
</reference>
<dbReference type="RefSeq" id="XP_038780518.1">
    <property type="nucleotide sequence ID" value="XM_038924590.1"/>
</dbReference>
<evidence type="ECO:0000256" key="2">
    <source>
        <dbReference type="ARBA" id="ARBA00004604"/>
    </source>
</evidence>
<dbReference type="KEGG" id="bnn:FOA43_004347"/>
<dbReference type="Pfam" id="PF09420">
    <property type="entry name" value="Nop16"/>
    <property type="match status" value="1"/>
</dbReference>
<protein>
    <recommendedName>
        <fullName evidence="4">Nucleolar protein 16</fullName>
    </recommendedName>
</protein>
<dbReference type="GO" id="GO:0005730">
    <property type="term" value="C:nucleolus"/>
    <property type="evidence" value="ECO:0007669"/>
    <property type="project" value="UniProtKB-SubCell"/>
</dbReference>
<feature type="compositionally biased region" description="Acidic residues" evidence="6">
    <location>
        <begin position="80"/>
        <end position="98"/>
    </location>
</feature>
<dbReference type="OrthoDB" id="285729at2759"/>
<comment type="function">
    <text evidence="1">Involved in the biogenesis of the 60S ribosomal subunit.</text>
</comment>
<keyword evidence="5" id="KW-0539">Nucleus</keyword>
<dbReference type="Proteomes" id="UP000662931">
    <property type="component" value="Chromosome 4"/>
</dbReference>
<evidence type="ECO:0000256" key="1">
    <source>
        <dbReference type="ARBA" id="ARBA00002889"/>
    </source>
</evidence>
<dbReference type="PANTHER" id="PTHR13243:SF1">
    <property type="entry name" value="NUCLEOLAR PROTEIN 16"/>
    <property type="match status" value="1"/>
</dbReference>
<feature type="region of interest" description="Disordered" evidence="6">
    <location>
        <begin position="79"/>
        <end position="114"/>
    </location>
</feature>
<organism evidence="7 8">
    <name type="scientific">Eeniella nana</name>
    <name type="common">Yeast</name>
    <name type="synonym">Brettanomyces nanus</name>
    <dbReference type="NCBI Taxonomy" id="13502"/>
    <lineage>
        <taxon>Eukaryota</taxon>
        <taxon>Fungi</taxon>
        <taxon>Dikarya</taxon>
        <taxon>Ascomycota</taxon>
        <taxon>Saccharomycotina</taxon>
        <taxon>Pichiomycetes</taxon>
        <taxon>Pichiales</taxon>
        <taxon>Pichiaceae</taxon>
        <taxon>Brettanomyces</taxon>
    </lineage>
</organism>
<comment type="subcellular location">
    <subcellularLocation>
        <location evidence="2">Nucleus</location>
        <location evidence="2">Nucleolus</location>
    </subcellularLocation>
</comment>
<dbReference type="InterPro" id="IPR019002">
    <property type="entry name" value="Ribosome_biogenesis_Nop16"/>
</dbReference>
<evidence type="ECO:0000256" key="5">
    <source>
        <dbReference type="ARBA" id="ARBA00023242"/>
    </source>
</evidence>
<feature type="compositionally biased region" description="Acidic residues" evidence="6">
    <location>
        <begin position="147"/>
        <end position="158"/>
    </location>
</feature>
<proteinExistence type="inferred from homology"/>
<sequence>MVSVRRRRAQKSSVRKVSRKSKDKFRKVSNFGNPVIAAHWDQKLTLSQNYAKLGLKYKLGRKAGGSEKKVKIIKPIKVDDDGEDLDGAQDLDMDEEEDELKRPEDDPNFDPYDPANILEGTAKIIKDKDGKTEKIIFGTKKLNKDKDEEEEDKEEEDSQIEKTNMIIEQLEARSHKAKKERKMNEFDMEFLNRLNAKYGDDYEAMKWDKKLNPFQLSPGDLKKRFRSWCKQNQSEEYEEEDSVYADALDS</sequence>
<dbReference type="EMBL" id="CP064815">
    <property type="protein sequence ID" value="QPG76953.1"/>
    <property type="molecule type" value="Genomic_DNA"/>
</dbReference>
<evidence type="ECO:0000256" key="3">
    <source>
        <dbReference type="ARBA" id="ARBA00008479"/>
    </source>
</evidence>
<feature type="region of interest" description="Disordered" evidence="6">
    <location>
        <begin position="1"/>
        <end position="23"/>
    </location>
</feature>
<evidence type="ECO:0000313" key="8">
    <source>
        <dbReference type="Proteomes" id="UP000662931"/>
    </source>
</evidence>
<gene>
    <name evidence="7" type="ORF">FOA43_004347</name>
</gene>
<dbReference type="AlphaFoldDB" id="A0A875S7S0"/>
<dbReference type="PANTHER" id="PTHR13243">
    <property type="entry name" value="HSPC111 PROTEIN-RELATED"/>
    <property type="match status" value="1"/>
</dbReference>
<feature type="region of interest" description="Disordered" evidence="6">
    <location>
        <begin position="139"/>
        <end position="160"/>
    </location>
</feature>
<evidence type="ECO:0000313" key="7">
    <source>
        <dbReference type="EMBL" id="QPG76953.1"/>
    </source>
</evidence>